<feature type="signal peptide" evidence="2">
    <location>
        <begin position="1"/>
        <end position="21"/>
    </location>
</feature>
<name>Q5NTY8_9MUSC</name>
<reference evidence="3" key="1">
    <citation type="submission" date="2004-06" db="EMBL/GenBank/DDBJ databases">
        <title>OBP in the taste organ of Phormia regina.</title>
        <authorList>
            <person name="Tada C."/>
            <person name="Fujikawa K."/>
            <person name="Seno K."/>
            <person name="Ozaki M."/>
        </authorList>
    </citation>
    <scope>NUCLEOTIDE SEQUENCE</scope>
</reference>
<protein>
    <submittedName>
        <fullName evidence="3">CRLBP homologous protein</fullName>
    </submittedName>
</protein>
<dbReference type="InterPro" id="IPR006170">
    <property type="entry name" value="PBP/GOBP"/>
</dbReference>
<evidence type="ECO:0000256" key="2">
    <source>
        <dbReference type="SAM" id="SignalP"/>
    </source>
</evidence>
<dbReference type="SMART" id="SM00708">
    <property type="entry name" value="PhBP"/>
    <property type="match status" value="1"/>
</dbReference>
<dbReference type="SUPFAM" id="SSF47565">
    <property type="entry name" value="Insect pheromone/odorant-binding proteins"/>
    <property type="match status" value="1"/>
</dbReference>
<dbReference type="EMBL" id="AB182638">
    <property type="protein sequence ID" value="BAD83398.1"/>
    <property type="molecule type" value="mRNA"/>
</dbReference>
<accession>Q5NTY8</accession>
<dbReference type="InterPro" id="IPR036728">
    <property type="entry name" value="PBP_GOBP_sf"/>
</dbReference>
<dbReference type="PANTHER" id="PTHR11857">
    <property type="entry name" value="ODORANT BINDING PROTEIN-RELATED"/>
    <property type="match status" value="1"/>
</dbReference>
<organism evidence="3">
    <name type="scientific">Phormia regina</name>
    <name type="common">black blowfly</name>
    <dbReference type="NCBI Taxonomy" id="7380"/>
    <lineage>
        <taxon>Eukaryota</taxon>
        <taxon>Metazoa</taxon>
        <taxon>Ecdysozoa</taxon>
        <taxon>Arthropoda</taxon>
        <taxon>Hexapoda</taxon>
        <taxon>Insecta</taxon>
        <taxon>Pterygota</taxon>
        <taxon>Neoptera</taxon>
        <taxon>Endopterygota</taxon>
        <taxon>Diptera</taxon>
        <taxon>Brachycera</taxon>
        <taxon>Muscomorpha</taxon>
        <taxon>Oestroidea</taxon>
        <taxon>Calliphoridae</taxon>
        <taxon>Chrysomyinae</taxon>
        <taxon>Phormia</taxon>
    </lineage>
</organism>
<evidence type="ECO:0000256" key="1">
    <source>
        <dbReference type="ARBA" id="ARBA00022729"/>
    </source>
</evidence>
<dbReference type="Gene3D" id="1.10.238.20">
    <property type="entry name" value="Pheromone/general odorant binding protein domain"/>
    <property type="match status" value="1"/>
</dbReference>
<dbReference type="GO" id="GO:0005549">
    <property type="term" value="F:odorant binding"/>
    <property type="evidence" value="ECO:0007669"/>
    <property type="project" value="InterPro"/>
</dbReference>
<dbReference type="Pfam" id="PF01395">
    <property type="entry name" value="PBP_GOBP"/>
    <property type="match status" value="1"/>
</dbReference>
<dbReference type="GO" id="GO:0005615">
    <property type="term" value="C:extracellular space"/>
    <property type="evidence" value="ECO:0007669"/>
    <property type="project" value="TreeGrafter"/>
</dbReference>
<dbReference type="AlphaFoldDB" id="Q5NTY8"/>
<feature type="chain" id="PRO_5004260675" evidence="2">
    <location>
        <begin position="22"/>
        <end position="148"/>
    </location>
</feature>
<keyword evidence="1 2" id="KW-0732">Signal</keyword>
<sequence length="148" mass="16388">MAKLFVTLAILCVFGAVLVKGFDKKAAIAAFLAKMDDCKAEVGASDSDVEELVGKKPSSTMEGKCLRYCLMKKYEVMDDNGKFVKDIALTHAQKYTDGSEERMKTATEIIDTCSNLEVADDNCEAAEQYGKCFKEQVIAHNIKDDFEF</sequence>
<gene>
    <name evidence="3" type="primary">chop</name>
</gene>
<dbReference type="GO" id="GO:0007608">
    <property type="term" value="P:sensory perception of smell"/>
    <property type="evidence" value="ECO:0007669"/>
    <property type="project" value="TreeGrafter"/>
</dbReference>
<dbReference type="PANTHER" id="PTHR11857:SF42">
    <property type="entry name" value="GENERAL ODORANT-BINDING PROTEIN 19D-RELATED"/>
    <property type="match status" value="1"/>
</dbReference>
<dbReference type="CDD" id="cd23992">
    <property type="entry name" value="PBP_GOBP"/>
    <property type="match status" value="1"/>
</dbReference>
<proteinExistence type="evidence at transcript level"/>
<evidence type="ECO:0000313" key="3">
    <source>
        <dbReference type="EMBL" id="BAD83398.1"/>
    </source>
</evidence>